<accession>A0A517LPT9</accession>
<dbReference type="SUPFAM" id="SSF53213">
    <property type="entry name" value="LigB-like"/>
    <property type="match status" value="1"/>
</dbReference>
<protein>
    <recommendedName>
        <fullName evidence="7">Extradiol ring-cleavage dioxygenase class III enzyme subunit B domain-containing protein</fullName>
    </recommendedName>
</protein>
<evidence type="ECO:0000256" key="6">
    <source>
        <dbReference type="SAM" id="SignalP"/>
    </source>
</evidence>
<evidence type="ECO:0000256" key="2">
    <source>
        <dbReference type="ARBA" id="ARBA00007581"/>
    </source>
</evidence>
<dbReference type="STRING" id="50376.A0A517LPT9"/>
<keyword evidence="4" id="KW-0862">Zinc</keyword>
<keyword evidence="6" id="KW-0732">Signal</keyword>
<keyword evidence="5" id="KW-0560">Oxidoreductase</keyword>
<evidence type="ECO:0000256" key="5">
    <source>
        <dbReference type="ARBA" id="ARBA00023002"/>
    </source>
</evidence>
<gene>
    <name evidence="8" type="ORF">FKW77_003329</name>
</gene>
<dbReference type="OrthoDB" id="7396853at2759"/>
<keyword evidence="9" id="KW-1185">Reference proteome</keyword>
<dbReference type="GO" id="GO:0016702">
    <property type="term" value="F:oxidoreductase activity, acting on single donors with incorporation of molecular oxygen, incorporation of two atoms of oxygen"/>
    <property type="evidence" value="ECO:0007669"/>
    <property type="project" value="UniProtKB-ARBA"/>
</dbReference>
<evidence type="ECO:0000313" key="8">
    <source>
        <dbReference type="EMBL" id="QDS77668.1"/>
    </source>
</evidence>
<dbReference type="EMBL" id="CP042202">
    <property type="protein sequence ID" value="QDS77668.1"/>
    <property type="molecule type" value="Genomic_DNA"/>
</dbReference>
<dbReference type="CDD" id="cd07363">
    <property type="entry name" value="45_DOPA_Dioxygenase"/>
    <property type="match status" value="1"/>
</dbReference>
<feature type="chain" id="PRO_5022222410" description="Extradiol ring-cleavage dioxygenase class III enzyme subunit B domain-containing protein" evidence="6">
    <location>
        <begin position="23"/>
        <end position="322"/>
    </location>
</feature>
<dbReference type="PANTHER" id="PTHR30096:SF0">
    <property type="entry name" value="4,5-DOPA DIOXYGENASE EXTRADIOL-LIKE PROTEIN"/>
    <property type="match status" value="1"/>
</dbReference>
<sequence>MLIRKLWLKSPSLLLLTRPTASFDLLSAFNQQYSSLQEPFQYTGNMTKGAVISFAHGGGPMPLLNDPNHKDIINSLKNRVPKILRLGTDKAPRAIVLVTAHWSERVPTISNAEKHKLYYDYGGFPRETYKLKYDAPGSPAVAKELFDVLQTAGLQPDTDGERGWDHGVFVPMLLVNPKADIPIIQLSVLNSEDPATHLKMGHALSSLRNTNIAIIGSGFSSFHNSRLMFSGVTDNPSFRKRNKAWNTAVKDAIEEEDVQKRGEKLAEWRTFPNAYEMHPRGGAEHFLPLIVCAGAGGAGKAKSYTDGFLGLDIYSFYWDDEE</sequence>
<dbReference type="GO" id="GO:0008270">
    <property type="term" value="F:zinc ion binding"/>
    <property type="evidence" value="ECO:0007669"/>
    <property type="project" value="InterPro"/>
</dbReference>
<reference evidence="8 9" key="1">
    <citation type="submission" date="2019-07" db="EMBL/GenBank/DDBJ databases">
        <title>Finished genome of Venturia effusa.</title>
        <authorList>
            <person name="Young C.A."/>
            <person name="Cox M.P."/>
            <person name="Ganley A.R.D."/>
            <person name="David W.J."/>
        </authorList>
    </citation>
    <scope>NUCLEOTIDE SEQUENCE [LARGE SCALE GENOMIC DNA]</scope>
    <source>
        <strain evidence="9">albino</strain>
    </source>
</reference>
<evidence type="ECO:0000256" key="1">
    <source>
        <dbReference type="ARBA" id="ARBA00001947"/>
    </source>
</evidence>
<comment type="similarity">
    <text evidence="2">Belongs to the DODA-type extradiol aromatic ring-opening dioxygenase family.</text>
</comment>
<dbReference type="PANTHER" id="PTHR30096">
    <property type="entry name" value="4,5-DOPA DIOXYGENASE EXTRADIOL-LIKE PROTEIN"/>
    <property type="match status" value="1"/>
</dbReference>
<dbReference type="InterPro" id="IPR004183">
    <property type="entry name" value="Xdiol_dOase_suB"/>
</dbReference>
<dbReference type="Proteomes" id="UP000316270">
    <property type="component" value="Chromosome 18"/>
</dbReference>
<comment type="cofactor">
    <cofactor evidence="1">
        <name>Zn(2+)</name>
        <dbReference type="ChEBI" id="CHEBI:29105"/>
    </cofactor>
</comment>
<dbReference type="Pfam" id="PF02900">
    <property type="entry name" value="LigB"/>
    <property type="match status" value="1"/>
</dbReference>
<name>A0A517LPT9_9PEZI</name>
<dbReference type="Gene3D" id="3.40.830.10">
    <property type="entry name" value="LigB-like"/>
    <property type="match status" value="1"/>
</dbReference>
<proteinExistence type="inferred from homology"/>
<feature type="domain" description="Extradiol ring-cleavage dioxygenase class III enzyme subunit B" evidence="7">
    <location>
        <begin position="65"/>
        <end position="304"/>
    </location>
</feature>
<evidence type="ECO:0000259" key="7">
    <source>
        <dbReference type="Pfam" id="PF02900"/>
    </source>
</evidence>
<dbReference type="GO" id="GO:0008198">
    <property type="term" value="F:ferrous iron binding"/>
    <property type="evidence" value="ECO:0007669"/>
    <property type="project" value="InterPro"/>
</dbReference>
<evidence type="ECO:0000256" key="3">
    <source>
        <dbReference type="ARBA" id="ARBA00022723"/>
    </source>
</evidence>
<evidence type="ECO:0000313" key="9">
    <source>
        <dbReference type="Proteomes" id="UP000316270"/>
    </source>
</evidence>
<organism evidence="8 9">
    <name type="scientific">Venturia effusa</name>
    <dbReference type="NCBI Taxonomy" id="50376"/>
    <lineage>
        <taxon>Eukaryota</taxon>
        <taxon>Fungi</taxon>
        <taxon>Dikarya</taxon>
        <taxon>Ascomycota</taxon>
        <taxon>Pezizomycotina</taxon>
        <taxon>Dothideomycetes</taxon>
        <taxon>Pleosporomycetidae</taxon>
        <taxon>Venturiales</taxon>
        <taxon>Venturiaceae</taxon>
        <taxon>Venturia</taxon>
    </lineage>
</organism>
<dbReference type="InterPro" id="IPR014436">
    <property type="entry name" value="Extradiol_dOase_DODA"/>
</dbReference>
<keyword evidence="3" id="KW-0479">Metal-binding</keyword>
<feature type="signal peptide" evidence="6">
    <location>
        <begin position="1"/>
        <end position="22"/>
    </location>
</feature>
<dbReference type="AlphaFoldDB" id="A0A517LPT9"/>
<evidence type="ECO:0000256" key="4">
    <source>
        <dbReference type="ARBA" id="ARBA00022833"/>
    </source>
</evidence>